<evidence type="ECO:0000313" key="1">
    <source>
        <dbReference type="EMBL" id="MPR37098.1"/>
    </source>
</evidence>
<comment type="caution">
    <text evidence="2">The sequence shown here is derived from an EMBL/GenBank/DDBJ whole genome shotgun (WGS) entry which is preliminary data.</text>
</comment>
<dbReference type="Proteomes" id="UP000479293">
    <property type="component" value="Unassembled WGS sequence"/>
</dbReference>
<keyword evidence="3" id="KW-1185">Reference proteome</keyword>
<organism evidence="2 3">
    <name type="scientific">Salmonirosea aquatica</name>
    <dbReference type="NCBI Taxonomy" id="2654236"/>
    <lineage>
        <taxon>Bacteria</taxon>
        <taxon>Pseudomonadati</taxon>
        <taxon>Bacteroidota</taxon>
        <taxon>Cytophagia</taxon>
        <taxon>Cytophagales</taxon>
        <taxon>Spirosomataceae</taxon>
        <taxon>Salmonirosea</taxon>
    </lineage>
</organism>
<dbReference type="AlphaFoldDB" id="A0A7C9BGP4"/>
<dbReference type="RefSeq" id="WP_152765641.1">
    <property type="nucleotide sequence ID" value="NZ_WHLY01000002.1"/>
</dbReference>
<accession>A0A7C9BGP4</accession>
<name>A0A7C9BGP4_9BACT</name>
<proteinExistence type="predicted"/>
<evidence type="ECO:0000313" key="3">
    <source>
        <dbReference type="Proteomes" id="UP000479293"/>
    </source>
</evidence>
<sequence length="82" mass="9204">MDKQSFLTECAKRYDQFTKDAKSPPSVYYLALSNELGCDISSKGILSVKGVIHTRESMDNYFHKILTGGFEGCYFLPPVSDN</sequence>
<reference evidence="2 3" key="1">
    <citation type="submission" date="2019-10" db="EMBL/GenBank/DDBJ databases">
        <title>Draft Genome Sequence of Cytophagaceae sp. SJW1-29.</title>
        <authorList>
            <person name="Choi A."/>
        </authorList>
    </citation>
    <scope>NUCLEOTIDE SEQUENCE [LARGE SCALE GENOMIC DNA]</scope>
    <source>
        <strain evidence="2 3">SJW1-29</strain>
    </source>
</reference>
<dbReference type="EMBL" id="WHLY01000002">
    <property type="protein sequence ID" value="MPR37098.1"/>
    <property type="molecule type" value="Genomic_DNA"/>
</dbReference>
<gene>
    <name evidence="1" type="ORF">GBK04_28135</name>
    <name evidence="2" type="ORF">GBK04_28340</name>
</gene>
<evidence type="ECO:0000313" key="2">
    <source>
        <dbReference type="EMBL" id="MPR37138.1"/>
    </source>
</evidence>
<dbReference type="EMBL" id="WHLY01000002">
    <property type="protein sequence ID" value="MPR37138.1"/>
    <property type="molecule type" value="Genomic_DNA"/>
</dbReference>
<protein>
    <submittedName>
        <fullName evidence="2">Uncharacterized protein</fullName>
    </submittedName>
</protein>